<protein>
    <submittedName>
        <fullName evidence="1">Uncharacterized protein</fullName>
    </submittedName>
</protein>
<accession>A0A2C9V6I1</accession>
<organism evidence="1">
    <name type="scientific">Manihot esculenta</name>
    <name type="common">Cassava</name>
    <name type="synonym">Jatropha manihot</name>
    <dbReference type="NCBI Taxonomy" id="3983"/>
    <lineage>
        <taxon>Eukaryota</taxon>
        <taxon>Viridiplantae</taxon>
        <taxon>Streptophyta</taxon>
        <taxon>Embryophyta</taxon>
        <taxon>Tracheophyta</taxon>
        <taxon>Spermatophyta</taxon>
        <taxon>Magnoliopsida</taxon>
        <taxon>eudicotyledons</taxon>
        <taxon>Gunneridae</taxon>
        <taxon>Pentapetalae</taxon>
        <taxon>rosids</taxon>
        <taxon>fabids</taxon>
        <taxon>Malpighiales</taxon>
        <taxon>Euphorbiaceae</taxon>
        <taxon>Crotonoideae</taxon>
        <taxon>Manihoteae</taxon>
        <taxon>Manihot</taxon>
    </lineage>
</organism>
<dbReference type="AlphaFoldDB" id="A0A2C9V6I1"/>
<evidence type="ECO:0000313" key="1">
    <source>
        <dbReference type="EMBL" id="OAY39640.1"/>
    </source>
</evidence>
<name>A0A2C9V6I1_MANES</name>
<gene>
    <name evidence="1" type="ORF">MANES_10G111100</name>
</gene>
<dbReference type="EMBL" id="CM004396">
    <property type="protein sequence ID" value="OAY39640.1"/>
    <property type="molecule type" value="Genomic_DNA"/>
</dbReference>
<proteinExistence type="predicted"/>
<reference evidence="1" key="1">
    <citation type="submission" date="2016-02" db="EMBL/GenBank/DDBJ databases">
        <title>WGS assembly of Manihot esculenta.</title>
        <authorList>
            <person name="Bredeson J.V."/>
            <person name="Prochnik S.E."/>
            <person name="Lyons J.B."/>
            <person name="Schmutz J."/>
            <person name="Grimwood J."/>
            <person name="Vrebalov J."/>
            <person name="Bart R.S."/>
            <person name="Amuge T."/>
            <person name="Ferguson M.E."/>
            <person name="Green R."/>
            <person name="Putnam N."/>
            <person name="Stites J."/>
            <person name="Rounsley S."/>
            <person name="Rokhsar D.S."/>
        </authorList>
    </citation>
    <scope>NUCLEOTIDE SEQUENCE [LARGE SCALE GENOMIC DNA]</scope>
    <source>
        <tissue evidence="1">Leaf</tissue>
    </source>
</reference>
<sequence>MEILLSMDSQSNESSIYMLLKLGRPTSIIDFRFGSAGAFIPLFSASRVTSSIS</sequence>